<keyword evidence="2" id="KW-1185">Reference proteome</keyword>
<dbReference type="EMBL" id="QTSX02001759">
    <property type="protein sequence ID" value="KAJ9079364.1"/>
    <property type="molecule type" value="Genomic_DNA"/>
</dbReference>
<protein>
    <submittedName>
        <fullName evidence="1">Uncharacterized protein</fullName>
    </submittedName>
</protein>
<organism evidence="1 2">
    <name type="scientific">Entomophthora muscae</name>
    <dbReference type="NCBI Taxonomy" id="34485"/>
    <lineage>
        <taxon>Eukaryota</taxon>
        <taxon>Fungi</taxon>
        <taxon>Fungi incertae sedis</taxon>
        <taxon>Zoopagomycota</taxon>
        <taxon>Entomophthoromycotina</taxon>
        <taxon>Entomophthoromycetes</taxon>
        <taxon>Entomophthorales</taxon>
        <taxon>Entomophthoraceae</taxon>
        <taxon>Entomophthora</taxon>
    </lineage>
</organism>
<dbReference type="Proteomes" id="UP001165960">
    <property type="component" value="Unassembled WGS sequence"/>
</dbReference>
<accession>A0ACC2TXV2</accession>
<reference evidence="1" key="1">
    <citation type="submission" date="2022-04" db="EMBL/GenBank/DDBJ databases">
        <title>Genome of the entomopathogenic fungus Entomophthora muscae.</title>
        <authorList>
            <person name="Elya C."/>
            <person name="Lovett B.R."/>
            <person name="Lee E."/>
            <person name="Macias A.M."/>
            <person name="Hajek A.E."/>
            <person name="De Bivort B.L."/>
            <person name="Kasson M.T."/>
            <person name="De Fine Licht H.H."/>
            <person name="Stajich J.E."/>
        </authorList>
    </citation>
    <scope>NUCLEOTIDE SEQUENCE</scope>
    <source>
        <strain evidence="1">Berkeley</strain>
    </source>
</reference>
<name>A0ACC2TXV2_9FUNG</name>
<evidence type="ECO:0000313" key="2">
    <source>
        <dbReference type="Proteomes" id="UP001165960"/>
    </source>
</evidence>
<gene>
    <name evidence="1" type="ORF">DSO57_1036162</name>
</gene>
<sequence length="358" mass="41204">MKLNTFITAWVIQGLIQAELVSESSHKESRKHTSRWEYERRSPLSESRYTSSSHYSFKSSANHQTRLTHGKHPKKKYNKSQNPPKVHSSNKITLPHKVVVSPIKSREIQRAHVKQEIQNESPKPPTEPLEVQKRRPFPKDEVYTPPKENIQPSEFQEESQLSQKEHREVQKEGQTQSKPLEVSEELSSPQEEEDPDENATPQTESQFKPSDYAIIAKALQDPTTLRNLFINDTITFDISGLSLERQASIQNIYKMVDEIKSKYPNYSEIENHLKAPSSHGINSVLDPQIQKANENDDIESPDQETEEIRAEEPEIAPTDPKVINFLTNYFKDIDADQTVVLTKIQDLAELIQYERANL</sequence>
<proteinExistence type="predicted"/>
<evidence type="ECO:0000313" key="1">
    <source>
        <dbReference type="EMBL" id="KAJ9079364.1"/>
    </source>
</evidence>
<comment type="caution">
    <text evidence="1">The sequence shown here is derived from an EMBL/GenBank/DDBJ whole genome shotgun (WGS) entry which is preliminary data.</text>
</comment>